<dbReference type="EMBL" id="RBNJ01019705">
    <property type="protein sequence ID" value="RUS23484.1"/>
    <property type="molecule type" value="Genomic_DNA"/>
</dbReference>
<dbReference type="InterPro" id="IPR011333">
    <property type="entry name" value="SKP1/BTB/POZ_sf"/>
</dbReference>
<dbReference type="CDD" id="cd18186">
    <property type="entry name" value="BTB_POZ_ZBTB_KLHL-like"/>
    <property type="match status" value="1"/>
</dbReference>
<reference evidence="2 3" key="1">
    <citation type="journal article" date="2018" name="New Phytol.">
        <title>Phylogenomics of Endogonaceae and evolution of mycorrhizas within Mucoromycota.</title>
        <authorList>
            <person name="Chang Y."/>
            <person name="Desiro A."/>
            <person name="Na H."/>
            <person name="Sandor L."/>
            <person name="Lipzen A."/>
            <person name="Clum A."/>
            <person name="Barry K."/>
            <person name="Grigoriev I.V."/>
            <person name="Martin F.M."/>
            <person name="Stajich J.E."/>
            <person name="Smith M.E."/>
            <person name="Bonito G."/>
            <person name="Spatafora J.W."/>
        </authorList>
    </citation>
    <scope>NUCLEOTIDE SEQUENCE [LARGE SCALE GENOMIC DNA]</scope>
    <source>
        <strain evidence="2 3">AD002</strain>
    </source>
</reference>
<dbReference type="Gene3D" id="3.30.710.10">
    <property type="entry name" value="Potassium Channel Kv1.1, Chain A"/>
    <property type="match status" value="1"/>
</dbReference>
<dbReference type="InterPro" id="IPR000210">
    <property type="entry name" value="BTB/POZ_dom"/>
</dbReference>
<feature type="domain" description="BTB" evidence="1">
    <location>
        <begin position="25"/>
        <end position="93"/>
    </location>
</feature>
<protein>
    <recommendedName>
        <fullName evidence="1">BTB domain-containing protein</fullName>
    </recommendedName>
</protein>
<comment type="caution">
    <text evidence="2">The sequence shown here is derived from an EMBL/GenBank/DDBJ whole genome shotgun (WGS) entry which is preliminary data.</text>
</comment>
<dbReference type="Pfam" id="PF00651">
    <property type="entry name" value="BTB"/>
    <property type="match status" value="1"/>
</dbReference>
<dbReference type="Proteomes" id="UP000274822">
    <property type="component" value="Unassembled WGS sequence"/>
</dbReference>
<evidence type="ECO:0000313" key="3">
    <source>
        <dbReference type="Proteomes" id="UP000274822"/>
    </source>
</evidence>
<dbReference type="PANTHER" id="PTHR24413">
    <property type="entry name" value="SPECKLE-TYPE POZ PROTEIN"/>
    <property type="match status" value="1"/>
</dbReference>
<name>A0A433Q1B5_9FUNG</name>
<sequence length="576" mass="64074">MAKPNEPGSSLKVDFASVLDDETFHDVRITCSDGVEIGASKMVLAARCSVWKAMLYGGMSESLSGKVVLQDIKSDTLRVVLLFIYTGDIEAALPLPAQSIIDTYRAATFFMLPKLMKLVMDQDKTQSAKLDYASTLLNEAVAAVPLNEDNSDLYDVLLAPFCNRVLEIGDLNRLSAEAFSILLTSTNEFEFKTPENILLLCVLEWVCANSSDAPLILKRYKVFRELSKAEEPLDIPKLKIGKRSRALLSTVMQYINLRLICPHRLAYLTEAIDDLVETSPYNLALAYHACSNTRCPPDHPSGFRGKPHNTWDLGQLGEGLIVSANDIVVQLPPNAPGPRSARFALPITLEAGEAYEWDIVIESSGVEGKLSLDTLGVIGETFNKHSDMWAVEEFRGVRSNGVMTCNRCKKVPSLLQYGVSGPPLKIHEYGRLFGSGDVVTFRLERSKDLNTLRCYVGINGTKYGEAFGYGTNYDINPVPRILYPVVTLYPQARYRLRTRILHGYMLVSVHQCSGPRRIAMLGNKIQREHSVTTMAQYVSIPFCQDQPLTIPDGYHSHSMDKKVMLPDCSEHTGYWA</sequence>
<organism evidence="2 3">
    <name type="scientific">Jimgerdemannia flammicorona</name>
    <dbReference type="NCBI Taxonomy" id="994334"/>
    <lineage>
        <taxon>Eukaryota</taxon>
        <taxon>Fungi</taxon>
        <taxon>Fungi incertae sedis</taxon>
        <taxon>Mucoromycota</taxon>
        <taxon>Mucoromycotina</taxon>
        <taxon>Endogonomycetes</taxon>
        <taxon>Endogonales</taxon>
        <taxon>Endogonaceae</taxon>
        <taxon>Jimgerdemannia</taxon>
    </lineage>
</organism>
<dbReference type="SMART" id="SM00225">
    <property type="entry name" value="BTB"/>
    <property type="match status" value="1"/>
</dbReference>
<dbReference type="PROSITE" id="PS50097">
    <property type="entry name" value="BTB"/>
    <property type="match status" value="1"/>
</dbReference>
<dbReference type="AlphaFoldDB" id="A0A433Q1B5"/>
<gene>
    <name evidence="2" type="ORF">BC938DRAFT_475081</name>
</gene>
<evidence type="ECO:0000259" key="1">
    <source>
        <dbReference type="PROSITE" id="PS50097"/>
    </source>
</evidence>
<dbReference type="SUPFAM" id="SSF54695">
    <property type="entry name" value="POZ domain"/>
    <property type="match status" value="1"/>
</dbReference>
<dbReference type="Gene3D" id="2.60.120.920">
    <property type="match status" value="1"/>
</dbReference>
<accession>A0A433Q1B5</accession>
<keyword evidence="3" id="KW-1185">Reference proteome</keyword>
<evidence type="ECO:0000313" key="2">
    <source>
        <dbReference type="EMBL" id="RUS23484.1"/>
    </source>
</evidence>
<proteinExistence type="predicted"/>
<dbReference type="InterPro" id="IPR043136">
    <property type="entry name" value="B30.2/SPRY_sf"/>
</dbReference>